<dbReference type="InterPro" id="IPR006311">
    <property type="entry name" value="TAT_signal"/>
</dbReference>
<accession>A0A7H2BJC8</accession>
<dbReference type="PANTHER" id="PTHR10963">
    <property type="entry name" value="GLYCOSYL HYDROLASE-RELATED"/>
    <property type="match status" value="1"/>
</dbReference>
<sequence>MAFNRRNFLTSSLTALAGAGLAAATPAAAVEAVGPRINRWKLAFDENFDGNAVDTTKWNIRDSEPFLAGVPGTWGNAPGNTPTVNSAKCVNVKDGRAVFHLEKLQKPVMVDGKRRDFKGGYLDSRGKFSAEYFRVETRMKMPSGPNAHGNHACLWFRPDDNGEYNPNATLPSLEIDLNEYYGVNYQGKANNFDITQRTETSVHFDQTGGNKADNRSVYGMGWLPREPRDLQNEWHTWAVEVTPDQGIVVTFDNKHVLCHVPANDPRLLAAKKPGTKMHMRLNFEGGTQYWGPVTAGNKLDGTMEVDYIRAWKYMG</sequence>
<dbReference type="PROSITE" id="PS51318">
    <property type="entry name" value="TAT"/>
    <property type="match status" value="1"/>
</dbReference>
<feature type="chain" id="PRO_5028999272" description="GH16 domain-containing protein" evidence="2">
    <location>
        <begin position="30"/>
        <end position="315"/>
    </location>
</feature>
<comment type="similarity">
    <text evidence="1">Belongs to the glycosyl hydrolase 16 family.</text>
</comment>
<dbReference type="AlphaFoldDB" id="A0A7H2BJC8"/>
<feature type="domain" description="GH16" evidence="3">
    <location>
        <begin position="38"/>
        <end position="315"/>
    </location>
</feature>
<evidence type="ECO:0000259" key="3">
    <source>
        <dbReference type="PROSITE" id="PS51762"/>
    </source>
</evidence>
<dbReference type="Proteomes" id="UP000516421">
    <property type="component" value="Chromosome"/>
</dbReference>
<feature type="signal peptide" evidence="2">
    <location>
        <begin position="1"/>
        <end position="29"/>
    </location>
</feature>
<dbReference type="RefSeq" id="WP_068171885.1">
    <property type="nucleotide sequence ID" value="NZ_BAAAHX010000006.1"/>
</dbReference>
<keyword evidence="5" id="KW-1185">Reference proteome</keyword>
<evidence type="ECO:0000313" key="5">
    <source>
        <dbReference type="Proteomes" id="UP000516421"/>
    </source>
</evidence>
<protein>
    <recommendedName>
        <fullName evidence="3">GH16 domain-containing protein</fullName>
    </recommendedName>
</protein>
<keyword evidence="2" id="KW-0732">Signal</keyword>
<dbReference type="InterPro" id="IPR013320">
    <property type="entry name" value="ConA-like_dom_sf"/>
</dbReference>
<gene>
    <name evidence="4" type="ORF">IDM48_10555</name>
</gene>
<organism evidence="4 5">
    <name type="scientific">Rothia amarae</name>
    <dbReference type="NCBI Taxonomy" id="169480"/>
    <lineage>
        <taxon>Bacteria</taxon>
        <taxon>Bacillati</taxon>
        <taxon>Actinomycetota</taxon>
        <taxon>Actinomycetes</taxon>
        <taxon>Micrococcales</taxon>
        <taxon>Micrococcaceae</taxon>
        <taxon>Rothia</taxon>
    </lineage>
</organism>
<dbReference type="SUPFAM" id="SSF49899">
    <property type="entry name" value="Concanavalin A-like lectins/glucanases"/>
    <property type="match status" value="1"/>
</dbReference>
<proteinExistence type="inferred from homology"/>
<dbReference type="PROSITE" id="PS51762">
    <property type="entry name" value="GH16_2"/>
    <property type="match status" value="1"/>
</dbReference>
<name>A0A7H2BJC8_9MICC</name>
<dbReference type="InterPro" id="IPR050546">
    <property type="entry name" value="Glycosyl_Hydrlase_16"/>
</dbReference>
<evidence type="ECO:0000313" key="4">
    <source>
        <dbReference type="EMBL" id="QNV39774.1"/>
    </source>
</evidence>
<dbReference type="PANTHER" id="PTHR10963:SF55">
    <property type="entry name" value="GLYCOSIDE HYDROLASE FAMILY 16 PROTEIN"/>
    <property type="match status" value="1"/>
</dbReference>
<dbReference type="InterPro" id="IPR000757">
    <property type="entry name" value="Beta-glucanase-like"/>
</dbReference>
<dbReference type="GO" id="GO:0005975">
    <property type="term" value="P:carbohydrate metabolic process"/>
    <property type="evidence" value="ECO:0007669"/>
    <property type="project" value="InterPro"/>
</dbReference>
<evidence type="ECO:0000256" key="2">
    <source>
        <dbReference type="SAM" id="SignalP"/>
    </source>
</evidence>
<reference evidence="4 5" key="1">
    <citation type="submission" date="2020-09" db="EMBL/GenBank/DDBJ databases">
        <title>Investigation of environmental microbe.</title>
        <authorList>
            <person name="Ou Y."/>
            <person name="Kang Q."/>
        </authorList>
    </citation>
    <scope>NUCLEOTIDE SEQUENCE [LARGE SCALE GENOMIC DNA]</scope>
    <source>
        <strain evidence="4 5">KJZ-9</strain>
    </source>
</reference>
<evidence type="ECO:0000256" key="1">
    <source>
        <dbReference type="ARBA" id="ARBA00006865"/>
    </source>
</evidence>
<dbReference type="EMBL" id="CP061538">
    <property type="protein sequence ID" value="QNV39774.1"/>
    <property type="molecule type" value="Genomic_DNA"/>
</dbReference>
<dbReference type="KEGG" id="rama:IDM48_10555"/>
<dbReference type="Gene3D" id="2.60.120.200">
    <property type="match status" value="1"/>
</dbReference>
<dbReference type="GO" id="GO:0004553">
    <property type="term" value="F:hydrolase activity, hydrolyzing O-glycosyl compounds"/>
    <property type="evidence" value="ECO:0007669"/>
    <property type="project" value="InterPro"/>
</dbReference>